<comment type="caution">
    <text evidence="2">The sequence shown here is derived from an EMBL/GenBank/DDBJ whole genome shotgun (WGS) entry which is preliminary data.</text>
</comment>
<feature type="region of interest" description="Disordered" evidence="1">
    <location>
        <begin position="1"/>
        <end position="30"/>
    </location>
</feature>
<protein>
    <submittedName>
        <fullName evidence="2">Uncharacterized protein</fullName>
    </submittedName>
</protein>
<name>A0AAJ0CZK4_9HYPO</name>
<evidence type="ECO:0000313" key="2">
    <source>
        <dbReference type="EMBL" id="KAK2612380.1"/>
    </source>
</evidence>
<dbReference type="Proteomes" id="UP001251528">
    <property type="component" value="Unassembled WGS sequence"/>
</dbReference>
<proteinExistence type="predicted"/>
<organism evidence="2 3">
    <name type="scientific">Conoideocrella luteorostrata</name>
    <dbReference type="NCBI Taxonomy" id="1105319"/>
    <lineage>
        <taxon>Eukaryota</taxon>
        <taxon>Fungi</taxon>
        <taxon>Dikarya</taxon>
        <taxon>Ascomycota</taxon>
        <taxon>Pezizomycotina</taxon>
        <taxon>Sordariomycetes</taxon>
        <taxon>Hypocreomycetidae</taxon>
        <taxon>Hypocreales</taxon>
        <taxon>Clavicipitaceae</taxon>
        <taxon>Conoideocrella</taxon>
    </lineage>
</organism>
<accession>A0AAJ0CZK4</accession>
<reference evidence="2" key="1">
    <citation type="submission" date="2023-06" db="EMBL/GenBank/DDBJ databases">
        <title>Conoideocrella luteorostrata (Hypocreales: Clavicipitaceae), a potential biocontrol fungus for elongate hemlock scale in United States Christmas tree production areas.</title>
        <authorList>
            <person name="Barrett H."/>
            <person name="Lovett B."/>
            <person name="Macias A.M."/>
            <person name="Stajich J.E."/>
            <person name="Kasson M.T."/>
        </authorList>
    </citation>
    <scope>NUCLEOTIDE SEQUENCE</scope>
    <source>
        <strain evidence="2">ARSEF 14590</strain>
    </source>
</reference>
<dbReference type="EMBL" id="JASWJB010000017">
    <property type="protein sequence ID" value="KAK2612380.1"/>
    <property type="molecule type" value="Genomic_DNA"/>
</dbReference>
<evidence type="ECO:0000313" key="3">
    <source>
        <dbReference type="Proteomes" id="UP001251528"/>
    </source>
</evidence>
<keyword evidence="3" id="KW-1185">Reference proteome</keyword>
<gene>
    <name evidence="2" type="ORF">QQS21_001644</name>
</gene>
<evidence type="ECO:0000256" key="1">
    <source>
        <dbReference type="SAM" id="MobiDB-lite"/>
    </source>
</evidence>
<dbReference type="AlphaFoldDB" id="A0AAJ0CZK4"/>
<feature type="compositionally biased region" description="Gly residues" evidence="1">
    <location>
        <begin position="15"/>
        <end position="24"/>
    </location>
</feature>
<sequence>MTTEDADIWPPRLSGSGGDGGNGEEMGNDPDFLAPCDKSYHTLEDIEKDKSSIPSHCVEQYITTIQVAIMESSIKKYDSLLRDDYDHWFDAYEGYVKHQVPAQIDAFMATEEGQKYFTCTVTEKPNCCGSCRYFCKDEGEDGGCVRFPGCDASKVSTRDIKCPSRTAEFDALSVDYIANADYKLTDKDGFFRALSEKYGIDEAWIHFGEKHMRTALNCKYAQDIHKCADENDRKYHHYPLADFNDIHVYNPKDLISKSYSKLTQMRDDFKLMSDMGVFEDDMDWGDTVDGMQLPALSVEAAIDNMQHIADKGKEVEKQYREEFILNMVLGILFLVPFVGEAAGSAGMTAARTLCRLISEAGDLGMAVYGVVHDPQNAYSAVFGYVLGKAVDRVSVGKAAGARRDMKGRDLDNLGAMKAKIGRIEDVRGCLCKL</sequence>